<accession>A0A1G2UR00</accession>
<protein>
    <recommendedName>
        <fullName evidence="1">Glycosyl transferase family 1 domain-containing protein</fullName>
    </recommendedName>
</protein>
<dbReference type="Pfam" id="PF00534">
    <property type="entry name" value="Glycos_transf_1"/>
    <property type="match status" value="1"/>
</dbReference>
<sequence length="349" mass="39563">MKVLFFYNGIRSQTMKDFQEGKGHGDHMDGMPQLRKLGIDSDFQELEKVYPEWICKIIRKYVPIYFVQVPIFWKIFGYDIIVSSSAFGIQTLYSIFKLFGLRRPKWVMLDWSLTGLLNKGGLSSRILKWTTNHAGGIVTIGKKEEDILKKLFPGKPIKFIPLGTNTNFSKPQNVSEENQIITVGKDPARDYATLFAACDGLGVKLIATSSRKLSMMSKVPDFVSSKYYTDSELLTEYSKSKIVVLPLDIKDGLNETAGISTLVQAMAMGKAIIITRTDTTESYITHGENGFLVKTGDVEEMRFLIVRLLKNDKERIEIGRKARGFILKECTSEIFVERLAKFFTKVNKS</sequence>
<evidence type="ECO:0000313" key="2">
    <source>
        <dbReference type="EMBL" id="OHB11760.1"/>
    </source>
</evidence>
<reference evidence="2 3" key="1">
    <citation type="journal article" date="2016" name="Nat. Commun.">
        <title>Thousands of microbial genomes shed light on interconnected biogeochemical processes in an aquifer system.</title>
        <authorList>
            <person name="Anantharaman K."/>
            <person name="Brown C.T."/>
            <person name="Hug L.A."/>
            <person name="Sharon I."/>
            <person name="Castelle C.J."/>
            <person name="Probst A.J."/>
            <person name="Thomas B.C."/>
            <person name="Singh A."/>
            <person name="Wilkins M.J."/>
            <person name="Karaoz U."/>
            <person name="Brodie E.L."/>
            <person name="Williams K.H."/>
            <person name="Hubbard S.S."/>
            <person name="Banfield J.F."/>
        </authorList>
    </citation>
    <scope>NUCLEOTIDE SEQUENCE [LARGE SCALE GENOMIC DNA]</scope>
</reference>
<dbReference type="InterPro" id="IPR001296">
    <property type="entry name" value="Glyco_trans_1"/>
</dbReference>
<dbReference type="PANTHER" id="PTHR12526">
    <property type="entry name" value="GLYCOSYLTRANSFERASE"/>
    <property type="match status" value="1"/>
</dbReference>
<feature type="domain" description="Glycosyl transferase family 1" evidence="1">
    <location>
        <begin position="230"/>
        <end position="323"/>
    </location>
</feature>
<comment type="caution">
    <text evidence="2">The sequence shown here is derived from an EMBL/GenBank/DDBJ whole genome shotgun (WGS) entry which is preliminary data.</text>
</comment>
<organism evidence="2 3">
    <name type="scientific">Candidatus Zambryskibacteria bacterium RIFCSPLOWO2_12_FULL_39_16</name>
    <dbReference type="NCBI Taxonomy" id="1802775"/>
    <lineage>
        <taxon>Bacteria</taxon>
        <taxon>Candidatus Zambryskiibacteriota</taxon>
    </lineage>
</organism>
<dbReference type="EMBL" id="MHWS01000022">
    <property type="protein sequence ID" value="OHB11760.1"/>
    <property type="molecule type" value="Genomic_DNA"/>
</dbReference>
<dbReference type="Proteomes" id="UP000177276">
    <property type="component" value="Unassembled WGS sequence"/>
</dbReference>
<evidence type="ECO:0000313" key="3">
    <source>
        <dbReference type="Proteomes" id="UP000177276"/>
    </source>
</evidence>
<name>A0A1G2UR00_9BACT</name>
<dbReference type="CDD" id="cd03801">
    <property type="entry name" value="GT4_PimA-like"/>
    <property type="match status" value="1"/>
</dbReference>
<proteinExistence type="predicted"/>
<dbReference type="AlphaFoldDB" id="A0A1G2UR00"/>
<dbReference type="GO" id="GO:0016757">
    <property type="term" value="F:glycosyltransferase activity"/>
    <property type="evidence" value="ECO:0007669"/>
    <property type="project" value="InterPro"/>
</dbReference>
<dbReference type="SUPFAM" id="SSF53756">
    <property type="entry name" value="UDP-Glycosyltransferase/glycogen phosphorylase"/>
    <property type="match status" value="1"/>
</dbReference>
<evidence type="ECO:0000259" key="1">
    <source>
        <dbReference type="Pfam" id="PF00534"/>
    </source>
</evidence>
<dbReference type="Gene3D" id="3.40.50.2000">
    <property type="entry name" value="Glycogen Phosphorylase B"/>
    <property type="match status" value="2"/>
</dbReference>
<gene>
    <name evidence="2" type="ORF">A3G46_01450</name>
</gene>